<keyword evidence="6" id="KW-0735">Signal-anchor</keyword>
<accession>A0A1H5PFI8</accession>
<dbReference type="Proteomes" id="UP000182725">
    <property type="component" value="Unassembled WGS sequence"/>
</dbReference>
<comment type="function">
    <text evidence="10">Catalytic component of the signal peptidase complex (SPC) which catalyzes the cleavage of N-terminal signal sequences from nascent proteins as they are translocated into the lumen of the endoplasmic reticulum. Specifically cleaves N-terminal signal peptides that contain a hydrophobic alpha-helix (h-region) shorter than 18-20 amino acids.</text>
</comment>
<keyword evidence="8 13" id="KW-0472">Membrane</keyword>
<evidence type="ECO:0000256" key="6">
    <source>
        <dbReference type="ARBA" id="ARBA00022968"/>
    </source>
</evidence>
<dbReference type="GO" id="GO:0004252">
    <property type="term" value="F:serine-type endopeptidase activity"/>
    <property type="evidence" value="ECO:0007669"/>
    <property type="project" value="UniProtKB-UniRule"/>
</dbReference>
<reference evidence="15 16" key="1">
    <citation type="submission" date="2016-10" db="EMBL/GenBank/DDBJ databases">
        <authorList>
            <person name="de Groot N.N."/>
        </authorList>
    </citation>
    <scope>NUCLEOTIDE SEQUENCE [LARGE SCALE GENOMIC DNA]</scope>
    <source>
        <strain evidence="15 16">DSM 22274</strain>
    </source>
</reference>
<feature type="transmembrane region" description="Helical" evidence="13">
    <location>
        <begin position="170"/>
        <end position="188"/>
    </location>
</feature>
<dbReference type="GO" id="GO:0006465">
    <property type="term" value="P:signal peptide processing"/>
    <property type="evidence" value="ECO:0007669"/>
    <property type="project" value="UniProtKB-UniRule"/>
</dbReference>
<feature type="transmembrane region" description="Helical" evidence="13">
    <location>
        <begin position="26"/>
        <end position="49"/>
    </location>
</feature>
<dbReference type="PANTHER" id="PTHR10806:SF6">
    <property type="entry name" value="SIGNAL PEPTIDASE COMPLEX CATALYTIC SUBUNIT SEC11"/>
    <property type="match status" value="1"/>
</dbReference>
<evidence type="ECO:0000256" key="13">
    <source>
        <dbReference type="SAM" id="Phobius"/>
    </source>
</evidence>
<keyword evidence="4" id="KW-0378">Hydrolase</keyword>
<evidence type="ECO:0000256" key="12">
    <source>
        <dbReference type="SAM" id="MobiDB-lite"/>
    </source>
</evidence>
<keyword evidence="5" id="KW-0256">Endoplasmic reticulum</keyword>
<dbReference type="InterPro" id="IPR019756">
    <property type="entry name" value="Pept_S26A_signal_pept_1_Ser-AS"/>
</dbReference>
<keyword evidence="3 13" id="KW-0812">Transmembrane</keyword>
<evidence type="ECO:0000256" key="7">
    <source>
        <dbReference type="ARBA" id="ARBA00022989"/>
    </source>
</evidence>
<evidence type="ECO:0000256" key="11">
    <source>
        <dbReference type="NCBIfam" id="TIGR02228"/>
    </source>
</evidence>
<dbReference type="NCBIfam" id="TIGR02228">
    <property type="entry name" value="sigpep_I_arch"/>
    <property type="match status" value="1"/>
</dbReference>
<protein>
    <recommendedName>
        <fullName evidence="9 11">Signal peptidase I</fullName>
        <ecNumber evidence="11">3.4.21.89</ecNumber>
    </recommendedName>
</protein>
<keyword evidence="2" id="KW-0645">Protease</keyword>
<dbReference type="GO" id="GO:0009003">
    <property type="term" value="F:signal peptidase activity"/>
    <property type="evidence" value="ECO:0007669"/>
    <property type="project" value="UniProtKB-EC"/>
</dbReference>
<evidence type="ECO:0000313" key="16">
    <source>
        <dbReference type="Proteomes" id="UP000182725"/>
    </source>
</evidence>
<dbReference type="EC" id="3.4.21.89" evidence="11"/>
<evidence type="ECO:0000256" key="9">
    <source>
        <dbReference type="ARBA" id="ARBA00033305"/>
    </source>
</evidence>
<evidence type="ECO:0000256" key="4">
    <source>
        <dbReference type="ARBA" id="ARBA00022801"/>
    </source>
</evidence>
<feature type="region of interest" description="Disordered" evidence="12">
    <location>
        <begin position="205"/>
        <end position="236"/>
    </location>
</feature>
<evidence type="ECO:0000259" key="14">
    <source>
        <dbReference type="Pfam" id="PF10502"/>
    </source>
</evidence>
<dbReference type="InterPro" id="IPR001733">
    <property type="entry name" value="Peptidase_S26B"/>
</dbReference>
<dbReference type="PROSITE" id="PS00501">
    <property type="entry name" value="SPASE_I_1"/>
    <property type="match status" value="1"/>
</dbReference>
<evidence type="ECO:0000256" key="8">
    <source>
        <dbReference type="ARBA" id="ARBA00023136"/>
    </source>
</evidence>
<dbReference type="SUPFAM" id="SSF51306">
    <property type="entry name" value="LexA/Signal peptidase"/>
    <property type="match status" value="1"/>
</dbReference>
<dbReference type="CDD" id="cd06530">
    <property type="entry name" value="S26_SPase_I"/>
    <property type="match status" value="1"/>
</dbReference>
<evidence type="ECO:0000256" key="5">
    <source>
        <dbReference type="ARBA" id="ARBA00022824"/>
    </source>
</evidence>
<evidence type="ECO:0000256" key="2">
    <source>
        <dbReference type="ARBA" id="ARBA00022670"/>
    </source>
</evidence>
<dbReference type="PRINTS" id="PR00728">
    <property type="entry name" value="SIGNALPTASE"/>
</dbReference>
<name>A0A1H5PFI8_9MICC</name>
<dbReference type="EMBL" id="FNTV01000002">
    <property type="protein sequence ID" value="SEF12615.1"/>
    <property type="molecule type" value="Genomic_DNA"/>
</dbReference>
<dbReference type="InterPro" id="IPR019533">
    <property type="entry name" value="Peptidase_S26"/>
</dbReference>
<keyword evidence="7 13" id="KW-1133">Transmembrane helix</keyword>
<dbReference type="AlphaFoldDB" id="A0A1H5PFI8"/>
<dbReference type="Pfam" id="PF10502">
    <property type="entry name" value="Peptidase_S26"/>
    <property type="match status" value="1"/>
</dbReference>
<dbReference type="Gene3D" id="2.10.109.10">
    <property type="entry name" value="Umud Fragment, subunit A"/>
    <property type="match status" value="1"/>
</dbReference>
<gene>
    <name evidence="15" type="ORF">SAMN04489740_4265</name>
</gene>
<organism evidence="15 16">
    <name type="scientific">Arthrobacter alpinus</name>
    <dbReference type="NCBI Taxonomy" id="656366"/>
    <lineage>
        <taxon>Bacteria</taxon>
        <taxon>Bacillati</taxon>
        <taxon>Actinomycetota</taxon>
        <taxon>Actinomycetes</taxon>
        <taxon>Micrococcales</taxon>
        <taxon>Micrococcaceae</taxon>
        <taxon>Arthrobacter</taxon>
    </lineage>
</organism>
<evidence type="ECO:0000256" key="3">
    <source>
        <dbReference type="ARBA" id="ARBA00022692"/>
    </source>
</evidence>
<dbReference type="GO" id="GO:0016020">
    <property type="term" value="C:membrane"/>
    <property type="evidence" value="ECO:0007669"/>
    <property type="project" value="UniProtKB-UniRule"/>
</dbReference>
<dbReference type="InterPro" id="IPR036286">
    <property type="entry name" value="LexA/Signal_pep-like_sf"/>
</dbReference>
<proteinExistence type="predicted"/>
<dbReference type="RefSeq" id="WP_074713727.1">
    <property type="nucleotide sequence ID" value="NZ_FNTV01000002.1"/>
</dbReference>
<sequence length="309" mass="33200">MDIRRIAQQGARRNSRGLWFESPWRIAGRAFSTALAVLAVGALLALVVVPRMLGGDSLTVLSGSMEPTFSPGDIVVVKGLDEAGVCADVSVGSIVTFFPKPNEPTLITHRVVGKTIGTFDDGTHCRLVTQGDSNSSVDAPVSPAQVRGQFMFGVPQLGWVRQWAGENTQILLFTGAAIVIAWGLWGAIRSPRTTVMTVPRTTAGSPADVAARDPFKGTPDVTAGTGEDADWGANEGERDLRERELAVRERDLELRERELAFAHQRGALATIYSESVTLLDFPVHVPNAPHPSTLNEGLPVPLITNRFEA</sequence>
<dbReference type="PANTHER" id="PTHR10806">
    <property type="entry name" value="SIGNAL PEPTIDASE COMPLEX CATALYTIC SUBUNIT SEC11"/>
    <property type="match status" value="1"/>
</dbReference>
<evidence type="ECO:0000313" key="15">
    <source>
        <dbReference type="EMBL" id="SEF12615.1"/>
    </source>
</evidence>
<feature type="domain" description="Peptidase S26" evidence="14">
    <location>
        <begin position="37"/>
        <end position="113"/>
    </location>
</feature>
<evidence type="ECO:0000256" key="1">
    <source>
        <dbReference type="ARBA" id="ARBA00004648"/>
    </source>
</evidence>
<evidence type="ECO:0000256" key="10">
    <source>
        <dbReference type="ARBA" id="ARBA00045533"/>
    </source>
</evidence>
<comment type="subcellular location">
    <subcellularLocation>
        <location evidence="1">Endoplasmic reticulum membrane</location>
        <topology evidence="1">Single-pass type II membrane protein</topology>
    </subcellularLocation>
</comment>